<dbReference type="AlphaFoldDB" id="A0AB40BUR4"/>
<dbReference type="Proteomes" id="UP001515500">
    <property type="component" value="Chromosome 8"/>
</dbReference>
<keyword evidence="1" id="KW-0862">Zinc</keyword>
<organism evidence="3 4">
    <name type="scientific">Dioscorea cayennensis subsp. rotundata</name>
    <name type="common">White Guinea yam</name>
    <name type="synonym">Dioscorea rotundata</name>
    <dbReference type="NCBI Taxonomy" id="55577"/>
    <lineage>
        <taxon>Eukaryota</taxon>
        <taxon>Viridiplantae</taxon>
        <taxon>Streptophyta</taxon>
        <taxon>Embryophyta</taxon>
        <taxon>Tracheophyta</taxon>
        <taxon>Spermatophyta</taxon>
        <taxon>Magnoliopsida</taxon>
        <taxon>Liliopsida</taxon>
        <taxon>Dioscoreales</taxon>
        <taxon>Dioscoreaceae</taxon>
        <taxon>Dioscorea</taxon>
    </lineage>
</organism>
<dbReference type="RefSeq" id="XP_039131213.1">
    <property type="nucleotide sequence ID" value="XM_039275279.1"/>
</dbReference>
<dbReference type="Pfam" id="PF13912">
    <property type="entry name" value="zf-C2H2_6"/>
    <property type="match status" value="3"/>
</dbReference>
<keyword evidence="1" id="KW-0863">Zinc-finger</keyword>
<dbReference type="SUPFAM" id="SSF57667">
    <property type="entry name" value="beta-beta-alpha zinc fingers"/>
    <property type="match status" value="2"/>
</dbReference>
<proteinExistence type="predicted"/>
<evidence type="ECO:0000256" key="1">
    <source>
        <dbReference type="PROSITE-ProRule" id="PRU00042"/>
    </source>
</evidence>
<keyword evidence="3" id="KW-1185">Reference proteome</keyword>
<evidence type="ECO:0000313" key="4">
    <source>
        <dbReference type="RefSeq" id="XP_039131213.1"/>
    </source>
</evidence>
<dbReference type="PROSITE" id="PS00028">
    <property type="entry name" value="ZINC_FINGER_C2H2_1"/>
    <property type="match status" value="3"/>
</dbReference>
<protein>
    <submittedName>
        <fullName evidence="4">Zinc finger protein ZAT1-like</fullName>
    </submittedName>
</protein>
<feature type="domain" description="C2H2-type" evidence="2">
    <location>
        <begin position="71"/>
        <end position="94"/>
    </location>
</feature>
<name>A0AB40BUR4_DIOCR</name>
<feature type="domain" description="C2H2-type" evidence="2">
    <location>
        <begin position="17"/>
        <end position="39"/>
    </location>
</feature>
<dbReference type="GeneID" id="120267603"/>
<accession>A0AB40BUR4</accession>
<reference evidence="4" key="1">
    <citation type="submission" date="2025-08" db="UniProtKB">
        <authorList>
            <consortium name="RefSeq"/>
        </authorList>
    </citation>
    <scope>IDENTIFICATION</scope>
</reference>
<evidence type="ECO:0000313" key="3">
    <source>
        <dbReference type="Proteomes" id="UP001515500"/>
    </source>
</evidence>
<dbReference type="InterPro" id="IPR013087">
    <property type="entry name" value="Znf_C2H2_type"/>
</dbReference>
<gene>
    <name evidence="4" type="primary">LOC120267603</name>
</gene>
<keyword evidence="1" id="KW-0479">Metal-binding</keyword>
<dbReference type="PANTHER" id="PTHR46869:SF6">
    <property type="entry name" value="C2H2-TYPE DOMAIN-CONTAINING PROTEIN"/>
    <property type="match status" value="1"/>
</dbReference>
<dbReference type="SMART" id="SM00355">
    <property type="entry name" value="ZnF_C2H2"/>
    <property type="match status" value="3"/>
</dbReference>
<sequence>MEKEQQVKMMMKKKKKHRCKVCNKWFPSGRSLGGHMRSHGTVSVSNGDGNGYGLNDNPKKTSWRCSDSSEKQCRECGKCFPSCHALFGHMRCHSVKGLDLVLDVDLDLAVTLMMLSRDTGKNWDDLDLDLDLGLERSKDEIFVPEIDVNGNGKKSVYECSSCKKSFQSYQALGGHRASHKRLRMEAIAIDGTVMPDLLDLNMPAVVAGDSSLNSASSSSWWKCEPMLGLI</sequence>
<dbReference type="PROSITE" id="PS50157">
    <property type="entry name" value="ZINC_FINGER_C2H2_2"/>
    <property type="match status" value="3"/>
</dbReference>
<dbReference type="PANTHER" id="PTHR46869">
    <property type="entry name" value="C2H2-LIKE ZINC FINGER PROTEIN"/>
    <property type="match status" value="1"/>
</dbReference>
<dbReference type="Gene3D" id="3.30.160.60">
    <property type="entry name" value="Classic Zinc Finger"/>
    <property type="match status" value="2"/>
</dbReference>
<dbReference type="InterPro" id="IPR036236">
    <property type="entry name" value="Znf_C2H2_sf"/>
</dbReference>
<evidence type="ECO:0000259" key="2">
    <source>
        <dbReference type="PROSITE" id="PS50157"/>
    </source>
</evidence>
<dbReference type="GO" id="GO:0008270">
    <property type="term" value="F:zinc ion binding"/>
    <property type="evidence" value="ECO:0007669"/>
    <property type="project" value="UniProtKB-KW"/>
</dbReference>
<feature type="domain" description="C2H2-type" evidence="2">
    <location>
        <begin position="157"/>
        <end position="184"/>
    </location>
</feature>